<evidence type="ECO:0000313" key="1">
    <source>
        <dbReference type="EMBL" id="ETW78907.1"/>
    </source>
</evidence>
<proteinExistence type="predicted"/>
<dbReference type="InParanoid" id="W4JZD5"/>
<dbReference type="AlphaFoldDB" id="W4JZD5"/>
<dbReference type="RefSeq" id="XP_009549196.1">
    <property type="nucleotide sequence ID" value="XM_009550901.1"/>
</dbReference>
<dbReference type="EMBL" id="KI925461">
    <property type="protein sequence ID" value="ETW78907.1"/>
    <property type="molecule type" value="Genomic_DNA"/>
</dbReference>
<accession>W4JZD5</accession>
<gene>
    <name evidence="1" type="ORF">HETIRDRAFT_420117</name>
</gene>
<evidence type="ECO:0000313" key="2">
    <source>
        <dbReference type="Proteomes" id="UP000030671"/>
    </source>
</evidence>
<sequence length="247" mass="27398">MTYRQHFPEFIGYSVHSCFAACIAFSTSCLDTRLFNGEFSAFWSLCVSGISRTLLILDQYLLIVSPLYDHYACALLCTLDRLFFSRWSSSLCSYLSCCQVSVGYCHSCGAVVLPSASFIICSGQVHCLCPICGASLGAYLTETIPWLVGMLVSPDNHWKRWVWCEVSAYILLSHDMVPVWDLKVNCLVVEKICRHSSWRFRADLSSLRAIVVSLLSGLVGARSIGSSTKLKSPSIMSGLAFVFSICM</sequence>
<keyword evidence="2" id="KW-1185">Reference proteome</keyword>
<dbReference type="HOGENOM" id="CLU_1124678_0_0_1"/>
<dbReference type="KEGG" id="hir:HETIRDRAFT_420117"/>
<dbReference type="PROSITE" id="PS51257">
    <property type="entry name" value="PROKAR_LIPOPROTEIN"/>
    <property type="match status" value="1"/>
</dbReference>
<name>W4JZD5_HETIT</name>
<organism evidence="1 2">
    <name type="scientific">Heterobasidion irregulare (strain TC 32-1)</name>
    <dbReference type="NCBI Taxonomy" id="747525"/>
    <lineage>
        <taxon>Eukaryota</taxon>
        <taxon>Fungi</taxon>
        <taxon>Dikarya</taxon>
        <taxon>Basidiomycota</taxon>
        <taxon>Agaricomycotina</taxon>
        <taxon>Agaricomycetes</taxon>
        <taxon>Russulales</taxon>
        <taxon>Bondarzewiaceae</taxon>
        <taxon>Heterobasidion</taxon>
        <taxon>Heterobasidion annosum species complex</taxon>
    </lineage>
</organism>
<dbReference type="Proteomes" id="UP000030671">
    <property type="component" value="Unassembled WGS sequence"/>
</dbReference>
<reference evidence="1 2" key="1">
    <citation type="journal article" date="2012" name="New Phytol.">
        <title>Insight into trade-off between wood decay and parasitism from the genome of a fungal forest pathogen.</title>
        <authorList>
            <person name="Olson A."/>
            <person name="Aerts A."/>
            <person name="Asiegbu F."/>
            <person name="Belbahri L."/>
            <person name="Bouzid O."/>
            <person name="Broberg A."/>
            <person name="Canback B."/>
            <person name="Coutinho P.M."/>
            <person name="Cullen D."/>
            <person name="Dalman K."/>
            <person name="Deflorio G."/>
            <person name="van Diepen L.T."/>
            <person name="Dunand C."/>
            <person name="Duplessis S."/>
            <person name="Durling M."/>
            <person name="Gonthier P."/>
            <person name="Grimwood J."/>
            <person name="Fossdal C.G."/>
            <person name="Hansson D."/>
            <person name="Henrissat B."/>
            <person name="Hietala A."/>
            <person name="Himmelstrand K."/>
            <person name="Hoffmeister D."/>
            <person name="Hogberg N."/>
            <person name="James T.Y."/>
            <person name="Karlsson M."/>
            <person name="Kohler A."/>
            <person name="Kues U."/>
            <person name="Lee Y.H."/>
            <person name="Lin Y.C."/>
            <person name="Lind M."/>
            <person name="Lindquist E."/>
            <person name="Lombard V."/>
            <person name="Lucas S."/>
            <person name="Lunden K."/>
            <person name="Morin E."/>
            <person name="Murat C."/>
            <person name="Park J."/>
            <person name="Raffaello T."/>
            <person name="Rouze P."/>
            <person name="Salamov A."/>
            <person name="Schmutz J."/>
            <person name="Solheim H."/>
            <person name="Stahlberg J."/>
            <person name="Velez H."/>
            <person name="de Vries R.P."/>
            <person name="Wiebenga A."/>
            <person name="Woodward S."/>
            <person name="Yakovlev I."/>
            <person name="Garbelotto M."/>
            <person name="Martin F."/>
            <person name="Grigoriev I.V."/>
            <person name="Stenlid J."/>
        </authorList>
    </citation>
    <scope>NUCLEOTIDE SEQUENCE [LARGE SCALE GENOMIC DNA]</scope>
    <source>
        <strain evidence="1 2">TC 32-1</strain>
    </source>
</reference>
<dbReference type="GeneID" id="20673628"/>
<protein>
    <submittedName>
        <fullName evidence="1">Uncharacterized protein</fullName>
    </submittedName>
</protein>